<sequence length="61" mass="6374">EKHGRREARPTDRRRRPGAAAGARPGYRVLLGPGGRVPAGPQGRRARRGGRGTGGGGPPRL</sequence>
<evidence type="ECO:0000256" key="1">
    <source>
        <dbReference type="SAM" id="MobiDB-lite"/>
    </source>
</evidence>
<protein>
    <submittedName>
        <fullName evidence="2">Uncharacterized protein</fullName>
    </submittedName>
</protein>
<feature type="compositionally biased region" description="Gly residues" evidence="1">
    <location>
        <begin position="51"/>
        <end position="61"/>
    </location>
</feature>
<feature type="region of interest" description="Disordered" evidence="1">
    <location>
        <begin position="1"/>
        <end position="61"/>
    </location>
</feature>
<reference evidence="2" key="1">
    <citation type="submission" date="2020-02" db="EMBL/GenBank/DDBJ databases">
        <authorList>
            <person name="Meier V. D."/>
        </authorList>
    </citation>
    <scope>NUCLEOTIDE SEQUENCE</scope>
    <source>
        <strain evidence="2">AVDCRST_MAG03</strain>
    </source>
</reference>
<name>A0A6J4P1R8_9ACTN</name>
<proteinExistence type="predicted"/>
<dbReference type="EMBL" id="CADCUT010000082">
    <property type="protein sequence ID" value="CAA9403933.1"/>
    <property type="molecule type" value="Genomic_DNA"/>
</dbReference>
<organism evidence="2">
    <name type="scientific">uncultured Rubrobacteraceae bacterium</name>
    <dbReference type="NCBI Taxonomy" id="349277"/>
    <lineage>
        <taxon>Bacteria</taxon>
        <taxon>Bacillati</taxon>
        <taxon>Actinomycetota</taxon>
        <taxon>Rubrobacteria</taxon>
        <taxon>Rubrobacterales</taxon>
        <taxon>Rubrobacteraceae</taxon>
        <taxon>environmental samples</taxon>
    </lineage>
</organism>
<feature type="compositionally biased region" description="Low complexity" evidence="1">
    <location>
        <begin position="18"/>
        <end position="28"/>
    </location>
</feature>
<gene>
    <name evidence="2" type="ORF">AVDCRST_MAG03-1408</name>
</gene>
<feature type="compositionally biased region" description="Basic residues" evidence="1">
    <location>
        <begin position="1"/>
        <end position="17"/>
    </location>
</feature>
<dbReference type="AlphaFoldDB" id="A0A6J4P1R8"/>
<accession>A0A6J4P1R8</accession>
<evidence type="ECO:0000313" key="2">
    <source>
        <dbReference type="EMBL" id="CAA9403933.1"/>
    </source>
</evidence>
<feature type="non-terminal residue" evidence="2">
    <location>
        <position position="61"/>
    </location>
</feature>
<feature type="non-terminal residue" evidence="2">
    <location>
        <position position="1"/>
    </location>
</feature>